<accession>A0A151WJE2</accession>
<proteinExistence type="predicted"/>
<organism evidence="1 2">
    <name type="scientific">Mycetomoellerius zeteki</name>
    <dbReference type="NCBI Taxonomy" id="64791"/>
    <lineage>
        <taxon>Eukaryota</taxon>
        <taxon>Metazoa</taxon>
        <taxon>Ecdysozoa</taxon>
        <taxon>Arthropoda</taxon>
        <taxon>Hexapoda</taxon>
        <taxon>Insecta</taxon>
        <taxon>Pterygota</taxon>
        <taxon>Neoptera</taxon>
        <taxon>Endopterygota</taxon>
        <taxon>Hymenoptera</taxon>
        <taxon>Apocrita</taxon>
        <taxon>Aculeata</taxon>
        <taxon>Formicoidea</taxon>
        <taxon>Formicidae</taxon>
        <taxon>Myrmicinae</taxon>
        <taxon>Mycetomoellerius</taxon>
    </lineage>
</organism>
<sequence>MSLTNQMFDCIKTNNLTKEELDRITDDVSKALIDPKGNELFESYLSQFKFSDGLASLRLYNTCSKILNEKHNRASQGNLSKESLESLIIKVKMIKETIEKDVTVIDFDVMTDLNQALMTKNKEKLVSVLERIKEECQNSLRNLHQNFRLYLLKNNVRN</sequence>
<dbReference type="Proteomes" id="UP000075809">
    <property type="component" value="Unassembled WGS sequence"/>
</dbReference>
<evidence type="ECO:0000313" key="2">
    <source>
        <dbReference type="Proteomes" id="UP000075809"/>
    </source>
</evidence>
<name>A0A151WJE2_9HYME</name>
<evidence type="ECO:0008006" key="3">
    <source>
        <dbReference type="Google" id="ProtNLM"/>
    </source>
</evidence>
<gene>
    <name evidence="1" type="ORF">ALC60_12952</name>
</gene>
<dbReference type="AlphaFoldDB" id="A0A151WJE2"/>
<evidence type="ECO:0000313" key="1">
    <source>
        <dbReference type="EMBL" id="KYQ47993.1"/>
    </source>
</evidence>
<reference evidence="1 2" key="1">
    <citation type="submission" date="2015-09" db="EMBL/GenBank/DDBJ databases">
        <title>Trachymyrmex zeteki WGS genome.</title>
        <authorList>
            <person name="Nygaard S."/>
            <person name="Hu H."/>
            <person name="Boomsma J."/>
            <person name="Zhang G."/>
        </authorList>
    </citation>
    <scope>NUCLEOTIDE SEQUENCE [LARGE SCALE GENOMIC DNA]</scope>
    <source>
        <strain evidence="1">Tzet28-1</strain>
        <tissue evidence="1">Whole body</tissue>
    </source>
</reference>
<keyword evidence="2" id="KW-1185">Reference proteome</keyword>
<dbReference type="EMBL" id="KQ983039">
    <property type="protein sequence ID" value="KYQ47993.1"/>
    <property type="molecule type" value="Genomic_DNA"/>
</dbReference>
<protein>
    <recommendedName>
        <fullName evidence="3">RGS domain-containing protein</fullName>
    </recommendedName>
</protein>